<evidence type="ECO:0000313" key="4">
    <source>
        <dbReference type="EMBL" id="MCW6535916.1"/>
    </source>
</evidence>
<dbReference type="EMBL" id="JANFAV010000009">
    <property type="protein sequence ID" value="MCW6535916.1"/>
    <property type="molecule type" value="Genomic_DNA"/>
</dbReference>
<evidence type="ECO:0000256" key="2">
    <source>
        <dbReference type="ARBA" id="ARBA00023315"/>
    </source>
</evidence>
<keyword evidence="1 4" id="KW-0808">Transferase</keyword>
<organism evidence="4 5">
    <name type="scientific">Sphingomonas lycopersici</name>
    <dbReference type="NCBI Taxonomy" id="2951807"/>
    <lineage>
        <taxon>Bacteria</taxon>
        <taxon>Pseudomonadati</taxon>
        <taxon>Pseudomonadota</taxon>
        <taxon>Alphaproteobacteria</taxon>
        <taxon>Sphingomonadales</taxon>
        <taxon>Sphingomonadaceae</taxon>
        <taxon>Sphingomonas</taxon>
    </lineage>
</organism>
<name>A0AA41ZFZ2_9SPHN</name>
<dbReference type="InterPro" id="IPR016181">
    <property type="entry name" value="Acyl_CoA_acyltransferase"/>
</dbReference>
<reference evidence="4" key="1">
    <citation type="submission" date="2022-06" db="EMBL/GenBank/DDBJ databases">
        <title>Sphingomonas sp. nov. isolated from rhizosphere soil of tomato.</title>
        <authorList>
            <person name="Dong H."/>
            <person name="Gao R."/>
        </authorList>
    </citation>
    <scope>NUCLEOTIDE SEQUENCE</scope>
    <source>
        <strain evidence="4">MMSM24</strain>
    </source>
</reference>
<accession>A0AA41ZFZ2</accession>
<dbReference type="EC" id="2.3.1.-" evidence="4"/>
<dbReference type="RefSeq" id="WP_265269347.1">
    <property type="nucleotide sequence ID" value="NZ_JANFAV010000009.1"/>
</dbReference>
<feature type="domain" description="N-acetyltransferase" evidence="3">
    <location>
        <begin position="1"/>
        <end position="160"/>
    </location>
</feature>
<dbReference type="InterPro" id="IPR000182">
    <property type="entry name" value="GNAT_dom"/>
</dbReference>
<proteinExistence type="predicted"/>
<protein>
    <submittedName>
        <fullName evidence="4">GNAT family N-acetyltransferase</fullName>
        <ecNumber evidence="4">2.3.1.-</ecNumber>
    </submittedName>
</protein>
<sequence>MIVEATAGDESALIALWEACGLTRAWNPPARDIAFALAGPSSTILVARGVVAPEHRALDRDHVVSSLCSREGDEHAALTGSVMVGHDGHRGRVYYLAVAPDARRAGLGRALMAAAETWLRARGVPKIQLMVRTGNEDAHAFYRALGFADQPVAVFGRFLD</sequence>
<dbReference type="Pfam" id="PF00583">
    <property type="entry name" value="Acetyltransf_1"/>
    <property type="match status" value="1"/>
</dbReference>
<dbReference type="AlphaFoldDB" id="A0AA41ZFZ2"/>
<dbReference type="PROSITE" id="PS51186">
    <property type="entry name" value="GNAT"/>
    <property type="match status" value="1"/>
</dbReference>
<evidence type="ECO:0000256" key="1">
    <source>
        <dbReference type="ARBA" id="ARBA00022679"/>
    </source>
</evidence>
<dbReference type="Gene3D" id="3.40.630.30">
    <property type="match status" value="1"/>
</dbReference>
<keyword evidence="2 4" id="KW-0012">Acyltransferase</keyword>
<dbReference type="CDD" id="cd04301">
    <property type="entry name" value="NAT_SF"/>
    <property type="match status" value="1"/>
</dbReference>
<evidence type="ECO:0000259" key="3">
    <source>
        <dbReference type="PROSITE" id="PS51186"/>
    </source>
</evidence>
<dbReference type="InterPro" id="IPR050832">
    <property type="entry name" value="Bact_Acetyltransf"/>
</dbReference>
<dbReference type="Proteomes" id="UP001165565">
    <property type="component" value="Unassembled WGS sequence"/>
</dbReference>
<evidence type="ECO:0000313" key="5">
    <source>
        <dbReference type="Proteomes" id="UP001165565"/>
    </source>
</evidence>
<dbReference type="GO" id="GO:0016747">
    <property type="term" value="F:acyltransferase activity, transferring groups other than amino-acyl groups"/>
    <property type="evidence" value="ECO:0007669"/>
    <property type="project" value="InterPro"/>
</dbReference>
<dbReference type="PANTHER" id="PTHR43877">
    <property type="entry name" value="AMINOALKYLPHOSPHONATE N-ACETYLTRANSFERASE-RELATED-RELATED"/>
    <property type="match status" value="1"/>
</dbReference>
<keyword evidence="5" id="KW-1185">Reference proteome</keyword>
<dbReference type="SUPFAM" id="SSF55729">
    <property type="entry name" value="Acyl-CoA N-acyltransferases (Nat)"/>
    <property type="match status" value="1"/>
</dbReference>
<comment type="caution">
    <text evidence="4">The sequence shown here is derived from an EMBL/GenBank/DDBJ whole genome shotgun (WGS) entry which is preliminary data.</text>
</comment>
<gene>
    <name evidence="4" type="ORF">NEE01_14120</name>
</gene>